<evidence type="ECO:0000256" key="1">
    <source>
        <dbReference type="SAM" id="MobiDB-lite"/>
    </source>
</evidence>
<sequence>MEAIAQRVQDYLAAQGQQIAVYLGSEWLEKQPELPHVIVVPGDGEYAAPDGSARDALAGVQIGVGFVCKGALFEEATLLAEACYAAVRPSANLRATLRLRSELWGNYVIRVATLSATFPGVLTRGDVARVRVTQFTQLAQYLPRPSEVPDDPETRAEGTTQFLDDPNP</sequence>
<evidence type="ECO:0000313" key="2">
    <source>
        <dbReference type="EMBL" id="MFC5846734.1"/>
    </source>
</evidence>
<feature type="region of interest" description="Disordered" evidence="1">
    <location>
        <begin position="144"/>
        <end position="168"/>
    </location>
</feature>
<protein>
    <submittedName>
        <fullName evidence="2">Uncharacterized protein</fullName>
    </submittedName>
</protein>
<evidence type="ECO:0000313" key="3">
    <source>
        <dbReference type="Proteomes" id="UP001595979"/>
    </source>
</evidence>
<proteinExistence type="predicted"/>
<reference evidence="3" key="1">
    <citation type="journal article" date="2019" name="Int. J. Syst. Evol. Microbiol.">
        <title>The Global Catalogue of Microorganisms (GCM) 10K type strain sequencing project: providing services to taxonomists for standard genome sequencing and annotation.</title>
        <authorList>
            <consortium name="The Broad Institute Genomics Platform"/>
            <consortium name="The Broad Institute Genome Sequencing Center for Infectious Disease"/>
            <person name="Wu L."/>
            <person name="Ma J."/>
        </authorList>
    </citation>
    <scope>NUCLEOTIDE SEQUENCE [LARGE SCALE GENOMIC DNA]</scope>
    <source>
        <strain evidence="3">CGMCC 1.15053</strain>
    </source>
</reference>
<name>A0ABW1DHA2_9DEIO</name>
<dbReference type="RefSeq" id="WP_380045042.1">
    <property type="nucleotide sequence ID" value="NZ_JBHSOH010000001.1"/>
</dbReference>
<keyword evidence="3" id="KW-1185">Reference proteome</keyword>
<accession>A0ABW1DHA2</accession>
<dbReference type="EMBL" id="JBHSOH010000001">
    <property type="protein sequence ID" value="MFC5846734.1"/>
    <property type="molecule type" value="Genomic_DNA"/>
</dbReference>
<organism evidence="2 3">
    <name type="scientific">Deinococcus petrolearius</name>
    <dbReference type="NCBI Taxonomy" id="1751295"/>
    <lineage>
        <taxon>Bacteria</taxon>
        <taxon>Thermotogati</taxon>
        <taxon>Deinococcota</taxon>
        <taxon>Deinococci</taxon>
        <taxon>Deinococcales</taxon>
        <taxon>Deinococcaceae</taxon>
        <taxon>Deinococcus</taxon>
    </lineage>
</organism>
<comment type="caution">
    <text evidence="2">The sequence shown here is derived from an EMBL/GenBank/DDBJ whole genome shotgun (WGS) entry which is preliminary data.</text>
</comment>
<dbReference type="Proteomes" id="UP001595979">
    <property type="component" value="Unassembled WGS sequence"/>
</dbReference>
<gene>
    <name evidence="2" type="ORF">ACFPQ6_00290</name>
</gene>